<dbReference type="AlphaFoldDB" id="A0A8T9CAB8"/>
<feature type="transmembrane region" description="Helical" evidence="1">
    <location>
        <begin position="12"/>
        <end position="32"/>
    </location>
</feature>
<organism evidence="2 3">
    <name type="scientific">Lachnellula suecica</name>
    <dbReference type="NCBI Taxonomy" id="602035"/>
    <lineage>
        <taxon>Eukaryota</taxon>
        <taxon>Fungi</taxon>
        <taxon>Dikarya</taxon>
        <taxon>Ascomycota</taxon>
        <taxon>Pezizomycotina</taxon>
        <taxon>Leotiomycetes</taxon>
        <taxon>Helotiales</taxon>
        <taxon>Lachnaceae</taxon>
        <taxon>Lachnellula</taxon>
    </lineage>
</organism>
<evidence type="ECO:0000313" key="2">
    <source>
        <dbReference type="EMBL" id="TVY80734.1"/>
    </source>
</evidence>
<gene>
    <name evidence="2" type="ORF">LSUE1_G005969</name>
</gene>
<keyword evidence="1" id="KW-0472">Membrane</keyword>
<sequence length="66" mass="7353">MHHLMLELESTSIKITGAFEMLFASFANILLLQMTKILLRSRNPGHPLSIIAAAAYNSMLCLSVMF</sequence>
<evidence type="ECO:0000256" key="1">
    <source>
        <dbReference type="SAM" id="Phobius"/>
    </source>
</evidence>
<keyword evidence="1" id="KW-1133">Transmembrane helix</keyword>
<comment type="caution">
    <text evidence="2">The sequence shown here is derived from an EMBL/GenBank/DDBJ whole genome shotgun (WGS) entry which is preliminary data.</text>
</comment>
<name>A0A8T9CAB8_9HELO</name>
<keyword evidence="3" id="KW-1185">Reference proteome</keyword>
<keyword evidence="1" id="KW-0812">Transmembrane</keyword>
<dbReference type="EMBL" id="QGMK01000622">
    <property type="protein sequence ID" value="TVY80734.1"/>
    <property type="molecule type" value="Genomic_DNA"/>
</dbReference>
<evidence type="ECO:0000313" key="3">
    <source>
        <dbReference type="Proteomes" id="UP000469558"/>
    </source>
</evidence>
<reference evidence="2 3" key="1">
    <citation type="submission" date="2018-05" db="EMBL/GenBank/DDBJ databases">
        <title>Genome sequencing and assembly of the regulated plant pathogen Lachnellula willkommii and related sister species for the development of diagnostic species identification markers.</title>
        <authorList>
            <person name="Giroux E."/>
            <person name="Bilodeau G."/>
        </authorList>
    </citation>
    <scope>NUCLEOTIDE SEQUENCE [LARGE SCALE GENOMIC DNA]</scope>
    <source>
        <strain evidence="2 3">CBS 268.59</strain>
    </source>
</reference>
<proteinExistence type="predicted"/>
<dbReference type="Proteomes" id="UP000469558">
    <property type="component" value="Unassembled WGS sequence"/>
</dbReference>
<protein>
    <submittedName>
        <fullName evidence="2">Uncharacterized protein</fullName>
    </submittedName>
</protein>
<accession>A0A8T9CAB8</accession>